<keyword evidence="3" id="KW-1185">Reference proteome</keyword>
<keyword evidence="1" id="KW-0472">Membrane</keyword>
<gene>
    <name evidence="2" type="ORF">PB01_03345</name>
</gene>
<accession>A0A5J6SIW8</accession>
<organism evidence="2 3">
    <name type="scientific">Psychrobacillus glaciei</name>
    <dbReference type="NCBI Taxonomy" id="2283160"/>
    <lineage>
        <taxon>Bacteria</taxon>
        <taxon>Bacillati</taxon>
        <taxon>Bacillota</taxon>
        <taxon>Bacilli</taxon>
        <taxon>Bacillales</taxon>
        <taxon>Bacillaceae</taxon>
        <taxon>Psychrobacillus</taxon>
    </lineage>
</organism>
<sequence length="176" mass="20647">MLPDYEIKRATPRIGKQIDAIIFFVWMLLLIQFCLFFLFQSTDQADGLRFRLIANSNTMEDQQVKNEVKNNIEPLLIQYQNNPQSYAELEQVVDKLSEKFEQKIYLSTGLALFPPKVWNQGIAAQTNVESVVITIGSGRGDNWWCALFPKVCYKEEVVKEKPKFWIWEWLKKKFST</sequence>
<keyword evidence="1" id="KW-0812">Transmembrane</keyword>
<dbReference type="OrthoDB" id="9793324at2"/>
<dbReference type="EMBL" id="CP031223">
    <property type="protein sequence ID" value="QFF97926.1"/>
    <property type="molecule type" value="Genomic_DNA"/>
</dbReference>
<dbReference type="RefSeq" id="WP_151698873.1">
    <property type="nucleotide sequence ID" value="NZ_CP031223.1"/>
</dbReference>
<dbReference type="AlphaFoldDB" id="A0A5J6SIW8"/>
<evidence type="ECO:0000256" key="1">
    <source>
        <dbReference type="SAM" id="Phobius"/>
    </source>
</evidence>
<dbReference type="KEGG" id="psyo:PB01_03345"/>
<evidence type="ECO:0000313" key="3">
    <source>
        <dbReference type="Proteomes" id="UP000325517"/>
    </source>
</evidence>
<dbReference type="Pfam" id="PF09551">
    <property type="entry name" value="Spore_II_R"/>
    <property type="match status" value="1"/>
</dbReference>
<keyword evidence="1" id="KW-1133">Transmembrane helix</keyword>
<protein>
    <submittedName>
        <fullName evidence="2">Stage II sporulation protein R</fullName>
    </submittedName>
</protein>
<dbReference type="Proteomes" id="UP000325517">
    <property type="component" value="Chromosome"/>
</dbReference>
<name>A0A5J6SIW8_9BACI</name>
<evidence type="ECO:0000313" key="2">
    <source>
        <dbReference type="EMBL" id="QFF97926.1"/>
    </source>
</evidence>
<feature type="transmembrane region" description="Helical" evidence="1">
    <location>
        <begin position="20"/>
        <end position="39"/>
    </location>
</feature>
<dbReference type="InterPro" id="IPR014202">
    <property type="entry name" value="Spore_II_R"/>
</dbReference>
<reference evidence="2 3" key="1">
    <citation type="submission" date="2018-07" db="EMBL/GenBank/DDBJ databases">
        <title>Complete genome sequence of Psychrobacillus sp. PB01, isolated from iceberg, and comparative genome analysis of Psychrobacillus strains.</title>
        <authorList>
            <person name="Lee P.C."/>
        </authorList>
    </citation>
    <scope>NUCLEOTIDE SEQUENCE [LARGE SCALE GENOMIC DNA]</scope>
    <source>
        <strain evidence="2 3">PB01</strain>
    </source>
</reference>
<proteinExistence type="predicted"/>